<proteinExistence type="predicted"/>
<feature type="region of interest" description="Disordered" evidence="1">
    <location>
        <begin position="363"/>
        <end position="449"/>
    </location>
</feature>
<dbReference type="InParanoid" id="A0A5N3ZZ02"/>
<organism evidence="3 4">
    <name type="scientific">Photinus pyralis</name>
    <name type="common">Common eastern firefly</name>
    <name type="synonym">Lampyris pyralis</name>
    <dbReference type="NCBI Taxonomy" id="7054"/>
    <lineage>
        <taxon>Eukaryota</taxon>
        <taxon>Metazoa</taxon>
        <taxon>Ecdysozoa</taxon>
        <taxon>Arthropoda</taxon>
        <taxon>Hexapoda</taxon>
        <taxon>Insecta</taxon>
        <taxon>Pterygota</taxon>
        <taxon>Neoptera</taxon>
        <taxon>Endopterygota</taxon>
        <taxon>Coleoptera</taxon>
        <taxon>Polyphaga</taxon>
        <taxon>Elateriformia</taxon>
        <taxon>Elateroidea</taxon>
        <taxon>Lampyridae</taxon>
        <taxon>Lampyrinae</taxon>
        <taxon>Photinus</taxon>
    </lineage>
</organism>
<comment type="caution">
    <text evidence="3">The sequence shown here is derived from an EMBL/GenBank/DDBJ whole genome shotgun (WGS) entry which is preliminary data.</text>
</comment>
<dbReference type="AlphaFoldDB" id="A0A5N3ZZ02"/>
<evidence type="ECO:0000313" key="3">
    <source>
        <dbReference type="EMBL" id="KAB0790297.1"/>
    </source>
</evidence>
<feature type="compositionally biased region" description="Basic and acidic residues" evidence="1">
    <location>
        <begin position="363"/>
        <end position="394"/>
    </location>
</feature>
<sequence>RSKKGWMTSETFFSYVANTLLPQLRNKGIKLPILYILDGHKSHLTYCLSKFCGENGIFLYALLPNATHILQPADVSLFFPLKCKWKNVVSEWKKSNNNKIVNKATFPILLEKSVQQISLETVKNGFRKCGLYPFDVEAVDFSKCMRDSSRILGDSTKNETTKPTTFDVPHFLYFDSLISSERREQFKQAEAGEWIGDESAKELYYVWRKLKKRCQDQKTENILLDTENQETRQKTSDTELENNIETTNQETEYQETSNTELEDIIETTNQEAGYNKYCDATNNILIEREEDAAKEQKRVIIHSDITLKLPVLQSGTKKVSAAFLDHIFWPEESPEKKEISKKEKLPYATTSRKWLQFHEEKETIKKEKERAKKEKASLRKRKQEEKAKEAEIKKSKASKIKKRRNKINDLNSSESEEEEWQESGSSMDDVSSEHYSSDNENEDPNVSKKLKQDIKIGDFYVVAFPGKKKYHNYVCSVQNMYGCEYEVQAFTPVEESNTLFNVIENDISIVNVDQFVKKLDTPDVIISGNRTKFKFAKDVF</sequence>
<evidence type="ECO:0000313" key="4">
    <source>
        <dbReference type="Proteomes" id="UP000327044"/>
    </source>
</evidence>
<dbReference type="Proteomes" id="UP000327044">
    <property type="component" value="Unassembled WGS sequence"/>
</dbReference>
<feature type="non-terminal residue" evidence="3">
    <location>
        <position position="1"/>
    </location>
</feature>
<dbReference type="Pfam" id="PF03184">
    <property type="entry name" value="DDE_1"/>
    <property type="match status" value="1"/>
</dbReference>
<name>A0A5N3ZZ02_PHOPY</name>
<gene>
    <name evidence="3" type="ORF">PPYR_15368</name>
</gene>
<reference evidence="3 4" key="1">
    <citation type="journal article" date="2018" name="Elife">
        <title>Firefly genomes illuminate parallel origins of bioluminescence in beetles.</title>
        <authorList>
            <person name="Fallon T.R."/>
            <person name="Lower S.E."/>
            <person name="Chang C.H."/>
            <person name="Bessho-Uehara M."/>
            <person name="Martin G.J."/>
            <person name="Bewick A.J."/>
            <person name="Behringer M."/>
            <person name="Debat H.J."/>
            <person name="Wong I."/>
            <person name="Day J.C."/>
            <person name="Suvorov A."/>
            <person name="Silva C.J."/>
            <person name="Stanger-Hall K.F."/>
            <person name="Hall D.W."/>
            <person name="Schmitz R.J."/>
            <person name="Nelson D.R."/>
            <person name="Lewis S.M."/>
            <person name="Shigenobu S."/>
            <person name="Bybee S.M."/>
            <person name="Larracuente A.M."/>
            <person name="Oba Y."/>
            <person name="Weng J.K."/>
        </authorList>
    </citation>
    <scope>NUCLEOTIDE SEQUENCE [LARGE SCALE GENOMIC DNA]</scope>
    <source>
        <strain evidence="3">1611_PpyrPB1</strain>
        <tissue evidence="3">Whole body</tissue>
    </source>
</reference>
<feature type="domain" description="DDE-1" evidence="2">
    <location>
        <begin position="2"/>
        <end position="126"/>
    </location>
</feature>
<dbReference type="InterPro" id="IPR004875">
    <property type="entry name" value="DDE_SF_endonuclease_dom"/>
</dbReference>
<keyword evidence="4" id="KW-1185">Reference proteome</keyword>
<dbReference type="EMBL" id="VVIM01001539">
    <property type="protein sequence ID" value="KAB0790297.1"/>
    <property type="molecule type" value="Genomic_DNA"/>
</dbReference>
<feature type="compositionally biased region" description="Basic residues" evidence="1">
    <location>
        <begin position="395"/>
        <end position="405"/>
    </location>
</feature>
<evidence type="ECO:0000256" key="1">
    <source>
        <dbReference type="SAM" id="MobiDB-lite"/>
    </source>
</evidence>
<evidence type="ECO:0000259" key="2">
    <source>
        <dbReference type="Pfam" id="PF03184"/>
    </source>
</evidence>
<protein>
    <recommendedName>
        <fullName evidence="2">DDE-1 domain-containing protein</fullName>
    </recommendedName>
</protein>
<accession>A0A5N3ZZ02</accession>
<dbReference type="GO" id="GO:0003676">
    <property type="term" value="F:nucleic acid binding"/>
    <property type="evidence" value="ECO:0007669"/>
    <property type="project" value="InterPro"/>
</dbReference>